<sequence length="72" mass="7547">MHGDSQAGSEQGKDTGRQARVKAGRQASGQARSKSSQEADRLASESRWWAPHSSLPPPITGRGGNLIPPIAA</sequence>
<organism evidence="2 3">
    <name type="scientific">Portunus trituberculatus</name>
    <name type="common">Swimming crab</name>
    <name type="synonym">Neptunus trituberculatus</name>
    <dbReference type="NCBI Taxonomy" id="210409"/>
    <lineage>
        <taxon>Eukaryota</taxon>
        <taxon>Metazoa</taxon>
        <taxon>Ecdysozoa</taxon>
        <taxon>Arthropoda</taxon>
        <taxon>Crustacea</taxon>
        <taxon>Multicrustacea</taxon>
        <taxon>Malacostraca</taxon>
        <taxon>Eumalacostraca</taxon>
        <taxon>Eucarida</taxon>
        <taxon>Decapoda</taxon>
        <taxon>Pleocyemata</taxon>
        <taxon>Brachyura</taxon>
        <taxon>Eubrachyura</taxon>
        <taxon>Portunoidea</taxon>
        <taxon>Portunidae</taxon>
        <taxon>Portuninae</taxon>
        <taxon>Portunus</taxon>
    </lineage>
</organism>
<reference evidence="2 3" key="1">
    <citation type="submission" date="2019-05" db="EMBL/GenBank/DDBJ databases">
        <title>Another draft genome of Portunus trituberculatus and its Hox gene families provides insights of decapod evolution.</title>
        <authorList>
            <person name="Jeong J.-H."/>
            <person name="Song I."/>
            <person name="Kim S."/>
            <person name="Choi T."/>
            <person name="Kim D."/>
            <person name="Ryu S."/>
            <person name="Kim W."/>
        </authorList>
    </citation>
    <scope>NUCLEOTIDE SEQUENCE [LARGE SCALE GENOMIC DNA]</scope>
    <source>
        <tissue evidence="2">Muscle</tissue>
    </source>
</reference>
<feature type="region of interest" description="Disordered" evidence="1">
    <location>
        <begin position="1"/>
        <end position="72"/>
    </location>
</feature>
<gene>
    <name evidence="2" type="ORF">E2C01_090279</name>
</gene>
<dbReference type="EMBL" id="VSRR010100956">
    <property type="protein sequence ID" value="MPC95083.1"/>
    <property type="molecule type" value="Genomic_DNA"/>
</dbReference>
<evidence type="ECO:0000256" key="1">
    <source>
        <dbReference type="SAM" id="MobiDB-lite"/>
    </source>
</evidence>
<protein>
    <submittedName>
        <fullName evidence="2">Uncharacterized protein</fullName>
    </submittedName>
</protein>
<accession>A0A5B7JKZ5</accession>
<evidence type="ECO:0000313" key="3">
    <source>
        <dbReference type="Proteomes" id="UP000324222"/>
    </source>
</evidence>
<feature type="compositionally biased region" description="Basic and acidic residues" evidence="1">
    <location>
        <begin position="35"/>
        <end position="44"/>
    </location>
</feature>
<keyword evidence="3" id="KW-1185">Reference proteome</keyword>
<comment type="caution">
    <text evidence="2">The sequence shown here is derived from an EMBL/GenBank/DDBJ whole genome shotgun (WGS) entry which is preliminary data.</text>
</comment>
<dbReference type="Proteomes" id="UP000324222">
    <property type="component" value="Unassembled WGS sequence"/>
</dbReference>
<dbReference type="AlphaFoldDB" id="A0A5B7JKZ5"/>
<name>A0A5B7JKZ5_PORTR</name>
<proteinExistence type="predicted"/>
<evidence type="ECO:0000313" key="2">
    <source>
        <dbReference type="EMBL" id="MPC95083.1"/>
    </source>
</evidence>